<keyword evidence="2" id="KW-1185">Reference proteome</keyword>
<organism evidence="1 2">
    <name type="scientific">Ooceraea biroi</name>
    <name type="common">Clonal raider ant</name>
    <name type="synonym">Cerapachys biroi</name>
    <dbReference type="NCBI Taxonomy" id="2015173"/>
    <lineage>
        <taxon>Eukaryota</taxon>
        <taxon>Metazoa</taxon>
        <taxon>Ecdysozoa</taxon>
        <taxon>Arthropoda</taxon>
        <taxon>Hexapoda</taxon>
        <taxon>Insecta</taxon>
        <taxon>Pterygota</taxon>
        <taxon>Neoptera</taxon>
        <taxon>Endopterygota</taxon>
        <taxon>Hymenoptera</taxon>
        <taxon>Apocrita</taxon>
        <taxon>Aculeata</taxon>
        <taxon>Formicoidea</taxon>
        <taxon>Formicidae</taxon>
        <taxon>Dorylinae</taxon>
        <taxon>Ooceraea</taxon>
    </lineage>
</organism>
<name>A0A026X375_OOCBI</name>
<dbReference type="EMBL" id="KK107019">
    <property type="protein sequence ID" value="EZA62740.1"/>
    <property type="molecule type" value="Genomic_DNA"/>
</dbReference>
<dbReference type="Proteomes" id="UP000053097">
    <property type="component" value="Unassembled WGS sequence"/>
</dbReference>
<gene>
    <name evidence="1" type="ORF">X777_07556</name>
</gene>
<proteinExistence type="predicted"/>
<dbReference type="AlphaFoldDB" id="A0A026X375"/>
<accession>A0A026X375</accession>
<sequence length="65" mass="7283">MAKLSKLSYSATRSCQSAITISLLAISLSLKSVYVYNSPRRQIAPAYDVKNKRHALDFADTLHIR</sequence>
<protein>
    <submittedName>
        <fullName evidence="1">Uncharacterized protein</fullName>
    </submittedName>
</protein>
<evidence type="ECO:0000313" key="1">
    <source>
        <dbReference type="EMBL" id="EZA62740.1"/>
    </source>
</evidence>
<reference evidence="1 2" key="1">
    <citation type="journal article" date="2014" name="Curr. Biol.">
        <title>The genome of the clonal raider ant Cerapachys biroi.</title>
        <authorList>
            <person name="Oxley P.R."/>
            <person name="Ji L."/>
            <person name="Fetter-Pruneda I."/>
            <person name="McKenzie S.K."/>
            <person name="Li C."/>
            <person name="Hu H."/>
            <person name="Zhang G."/>
            <person name="Kronauer D.J."/>
        </authorList>
    </citation>
    <scope>NUCLEOTIDE SEQUENCE [LARGE SCALE GENOMIC DNA]</scope>
</reference>
<evidence type="ECO:0000313" key="2">
    <source>
        <dbReference type="Proteomes" id="UP000053097"/>
    </source>
</evidence>